<protein>
    <recommendedName>
        <fullName evidence="4">Secreted protein</fullName>
    </recommendedName>
</protein>
<dbReference type="EMBL" id="GGFL01009461">
    <property type="protein sequence ID" value="MBW73639.1"/>
    <property type="molecule type" value="Transcribed_RNA"/>
</dbReference>
<reference evidence="3" key="1">
    <citation type="submission" date="2018-01" db="EMBL/GenBank/DDBJ databases">
        <title>An insight into the sialome of Amazonian anophelines.</title>
        <authorList>
            <person name="Ribeiro J.M."/>
            <person name="Scarpassa V."/>
            <person name="Calvo E."/>
        </authorList>
    </citation>
    <scope>NUCLEOTIDE SEQUENCE</scope>
</reference>
<sequence>MDGISIVLLLLMLTSGVSVFCEVERSLLFFVFFLFRTQPPATHTKSKTETTQLNLSLNLISVALQFSVFALFCFEPREPLFSPSTPPTTYVSHVFPIP</sequence>
<feature type="transmembrane region" description="Helical" evidence="1">
    <location>
        <begin position="55"/>
        <end position="74"/>
    </location>
</feature>
<evidence type="ECO:0000313" key="3">
    <source>
        <dbReference type="EMBL" id="MBW73639.1"/>
    </source>
</evidence>
<keyword evidence="1" id="KW-1133">Transmembrane helix</keyword>
<feature type="chain" id="PRO_5014844085" description="Secreted protein" evidence="2">
    <location>
        <begin position="17"/>
        <end position="98"/>
    </location>
</feature>
<evidence type="ECO:0000256" key="1">
    <source>
        <dbReference type="SAM" id="Phobius"/>
    </source>
</evidence>
<evidence type="ECO:0000256" key="2">
    <source>
        <dbReference type="SAM" id="SignalP"/>
    </source>
</evidence>
<dbReference type="AlphaFoldDB" id="A0A2M4D7W3"/>
<keyword evidence="1" id="KW-0472">Membrane</keyword>
<feature type="signal peptide" evidence="2">
    <location>
        <begin position="1"/>
        <end position="16"/>
    </location>
</feature>
<accession>A0A2M4D7W3</accession>
<organism evidence="3">
    <name type="scientific">Anopheles darlingi</name>
    <name type="common">Mosquito</name>
    <dbReference type="NCBI Taxonomy" id="43151"/>
    <lineage>
        <taxon>Eukaryota</taxon>
        <taxon>Metazoa</taxon>
        <taxon>Ecdysozoa</taxon>
        <taxon>Arthropoda</taxon>
        <taxon>Hexapoda</taxon>
        <taxon>Insecta</taxon>
        <taxon>Pterygota</taxon>
        <taxon>Neoptera</taxon>
        <taxon>Endopterygota</taxon>
        <taxon>Diptera</taxon>
        <taxon>Nematocera</taxon>
        <taxon>Culicoidea</taxon>
        <taxon>Culicidae</taxon>
        <taxon>Anophelinae</taxon>
        <taxon>Anopheles</taxon>
    </lineage>
</organism>
<proteinExistence type="predicted"/>
<keyword evidence="2" id="KW-0732">Signal</keyword>
<keyword evidence="1" id="KW-0812">Transmembrane</keyword>
<name>A0A2M4D7W3_ANODA</name>
<evidence type="ECO:0008006" key="4">
    <source>
        <dbReference type="Google" id="ProtNLM"/>
    </source>
</evidence>